<evidence type="ECO:0000256" key="1">
    <source>
        <dbReference type="ARBA" id="ARBA00006924"/>
    </source>
</evidence>
<dbReference type="InterPro" id="IPR026590">
    <property type="entry name" value="Ssirtuin_cat_dom"/>
</dbReference>
<evidence type="ECO:0000313" key="6">
    <source>
        <dbReference type="EMBL" id="RMZ72086.1"/>
    </source>
</evidence>
<sequence length="432" mass="46284">MARAPLLRVPYTDPFPSPRIIPANATTTNGAVAALVDFLAPSLFPTTTSTVPRSSLASKLDRHHRGNGKTLLLTGAGISVASGLADYRGTKGTYTLNKGYKPVYYHEFCESHEARKRYWARSFLGWTSLERARANKAHEACGELGRMGVVGGVVTQNVDSFHPTTHPHLPTTELHGYLRSLVCLTCRSEYPRSTFQSQLSALNPSWSAFLAEMLQSGALDTENPIERARRGLKANPDGDVDVPDAPYTTFRYPACPVCLEKGAVRANGKTVRVRVDSDGAWDPSSEGGVLKPAVILFGESIPLASKVQAEKAVEEADRLLVIGSSLATYSAWRLVKKAKELGMPLGVLNIGGVRGEEVFFGEEGGEGDGGKRAVRLSVSAEEVLPRVVEVFGGGLGEGGEWREGGGVGGIGGEVRCGHICIYAVQCEHVQHG</sequence>
<dbReference type="GO" id="GO:0046872">
    <property type="term" value="F:metal ion binding"/>
    <property type="evidence" value="ECO:0007669"/>
    <property type="project" value="UniProtKB-KW"/>
</dbReference>
<evidence type="ECO:0000259" key="5">
    <source>
        <dbReference type="PROSITE" id="PS50305"/>
    </source>
</evidence>
<name>A0A3M7MC41_9PLEO</name>
<proteinExistence type="inferred from homology"/>
<dbReference type="EMBL" id="KE747829">
    <property type="protein sequence ID" value="RMZ72086.1"/>
    <property type="molecule type" value="Genomic_DNA"/>
</dbReference>
<gene>
    <name evidence="6" type="ORF">GMOD_00007080</name>
</gene>
<organism evidence="6 7">
    <name type="scientific">Pyrenophora seminiperda CCB06</name>
    <dbReference type="NCBI Taxonomy" id="1302712"/>
    <lineage>
        <taxon>Eukaryota</taxon>
        <taxon>Fungi</taxon>
        <taxon>Dikarya</taxon>
        <taxon>Ascomycota</taxon>
        <taxon>Pezizomycotina</taxon>
        <taxon>Dothideomycetes</taxon>
        <taxon>Pleosporomycetidae</taxon>
        <taxon>Pleosporales</taxon>
        <taxon>Pleosporineae</taxon>
        <taxon>Pleosporaceae</taxon>
        <taxon>Pyrenophora</taxon>
    </lineage>
</organism>
<dbReference type="InterPro" id="IPR029035">
    <property type="entry name" value="DHS-like_NAD/FAD-binding_dom"/>
</dbReference>
<dbReference type="SUPFAM" id="SSF52467">
    <property type="entry name" value="DHS-like NAD/FAD-binding domain"/>
    <property type="match status" value="1"/>
</dbReference>
<protein>
    <submittedName>
        <fullName evidence="6">Sirtuin type 4</fullName>
    </submittedName>
</protein>
<dbReference type="InterPro" id="IPR026591">
    <property type="entry name" value="Sirtuin_cat_small_dom_sf"/>
</dbReference>
<dbReference type="OrthoDB" id="424302at2759"/>
<dbReference type="PANTHER" id="PTHR47651">
    <property type="entry name" value="NAD-DEPENDENT HISTONE DEACETYLASE HST4"/>
    <property type="match status" value="1"/>
</dbReference>
<feature type="binding site" evidence="4">
    <location>
        <position position="255"/>
    </location>
    <ligand>
        <name>Zn(2+)</name>
        <dbReference type="ChEBI" id="CHEBI:29105"/>
    </ligand>
</feature>
<dbReference type="Proteomes" id="UP000265663">
    <property type="component" value="Unassembled WGS sequence"/>
</dbReference>
<dbReference type="GO" id="GO:0016740">
    <property type="term" value="F:transferase activity"/>
    <property type="evidence" value="ECO:0007669"/>
    <property type="project" value="UniProtKB-KW"/>
</dbReference>
<dbReference type="Gene3D" id="3.30.1600.10">
    <property type="entry name" value="SIR2/SIRT2 'Small Domain"/>
    <property type="match status" value="1"/>
</dbReference>
<keyword evidence="4" id="KW-0862">Zinc</keyword>
<dbReference type="InterPro" id="IPR003000">
    <property type="entry name" value="Sirtuin"/>
</dbReference>
<feature type="binding site" evidence="4">
    <location>
        <position position="258"/>
    </location>
    <ligand>
        <name>Zn(2+)</name>
        <dbReference type="ChEBI" id="CHEBI:29105"/>
    </ligand>
</feature>
<dbReference type="PROSITE" id="PS50305">
    <property type="entry name" value="SIRTUIN"/>
    <property type="match status" value="1"/>
</dbReference>
<evidence type="ECO:0000256" key="3">
    <source>
        <dbReference type="ARBA" id="ARBA00023027"/>
    </source>
</evidence>
<feature type="binding site" evidence="4">
    <location>
        <position position="183"/>
    </location>
    <ligand>
        <name>Zn(2+)</name>
        <dbReference type="ChEBI" id="CHEBI:29105"/>
    </ligand>
</feature>
<dbReference type="PANTHER" id="PTHR47651:SF17">
    <property type="entry name" value="DEACETYLASE SIRTUIN-TYPE DOMAIN-CONTAINING PROTEIN"/>
    <property type="match status" value="1"/>
</dbReference>
<keyword evidence="4" id="KW-0479">Metal-binding</keyword>
<dbReference type="Gene3D" id="3.40.50.1220">
    <property type="entry name" value="TPP-binding domain"/>
    <property type="match status" value="1"/>
</dbReference>
<comment type="similarity">
    <text evidence="1">Belongs to the sirtuin family. Class I subfamily.</text>
</comment>
<keyword evidence="3" id="KW-0520">NAD</keyword>
<dbReference type="AlphaFoldDB" id="A0A3M7MC41"/>
<evidence type="ECO:0000313" key="7">
    <source>
        <dbReference type="Proteomes" id="UP000265663"/>
    </source>
</evidence>
<evidence type="ECO:0000256" key="4">
    <source>
        <dbReference type="PROSITE-ProRule" id="PRU00236"/>
    </source>
</evidence>
<dbReference type="Pfam" id="PF02146">
    <property type="entry name" value="SIR2"/>
    <property type="match status" value="1"/>
</dbReference>
<keyword evidence="7" id="KW-1185">Reference proteome</keyword>
<accession>A0A3M7MC41</accession>
<keyword evidence="2" id="KW-0808">Transferase</keyword>
<reference evidence="6 7" key="1">
    <citation type="journal article" date="2014" name="PLoS ONE">
        <title>De novo Genome Assembly of the Fungal Plant Pathogen Pyrenophora semeniperda.</title>
        <authorList>
            <person name="Soliai M.M."/>
            <person name="Meyer S.E."/>
            <person name="Udall J.A."/>
            <person name="Elzinga D.E."/>
            <person name="Hermansen R.A."/>
            <person name="Bodily P.M."/>
            <person name="Hart A.A."/>
            <person name="Coleman C.E."/>
        </authorList>
    </citation>
    <scope>NUCLEOTIDE SEQUENCE [LARGE SCALE GENOMIC DNA]</scope>
    <source>
        <strain evidence="6 7">CCB06</strain>
        <tissue evidence="6">Mycelium</tissue>
    </source>
</reference>
<feature type="active site" description="Proton acceptor" evidence="4">
    <location>
        <position position="175"/>
    </location>
</feature>
<dbReference type="GO" id="GO:0070403">
    <property type="term" value="F:NAD+ binding"/>
    <property type="evidence" value="ECO:0007669"/>
    <property type="project" value="InterPro"/>
</dbReference>
<evidence type="ECO:0000256" key="2">
    <source>
        <dbReference type="ARBA" id="ARBA00022679"/>
    </source>
</evidence>
<feature type="binding site" evidence="4">
    <location>
        <position position="186"/>
    </location>
    <ligand>
        <name>Zn(2+)</name>
        <dbReference type="ChEBI" id="CHEBI:29105"/>
    </ligand>
</feature>
<feature type="domain" description="Deacetylase sirtuin-type" evidence="5">
    <location>
        <begin position="50"/>
        <end position="394"/>
    </location>
</feature>